<name>A0A087TNM9_STEMI</name>
<sequence>YLKHNAIRLSISKALLIFHCKFKKPKG</sequence>
<feature type="non-terminal residue" evidence="1">
    <location>
        <position position="1"/>
    </location>
</feature>
<evidence type="ECO:0000313" key="1">
    <source>
        <dbReference type="EMBL" id="KFM66718.1"/>
    </source>
</evidence>
<dbReference type="EMBL" id="KK116068">
    <property type="protein sequence ID" value="KFM66718.1"/>
    <property type="molecule type" value="Genomic_DNA"/>
</dbReference>
<reference evidence="1 2" key="1">
    <citation type="submission" date="2013-11" db="EMBL/GenBank/DDBJ databases">
        <title>Genome sequencing of Stegodyphus mimosarum.</title>
        <authorList>
            <person name="Bechsgaard J."/>
        </authorList>
    </citation>
    <scope>NUCLEOTIDE SEQUENCE [LARGE SCALE GENOMIC DNA]</scope>
</reference>
<organism evidence="1 2">
    <name type="scientific">Stegodyphus mimosarum</name>
    <name type="common">African social velvet spider</name>
    <dbReference type="NCBI Taxonomy" id="407821"/>
    <lineage>
        <taxon>Eukaryota</taxon>
        <taxon>Metazoa</taxon>
        <taxon>Ecdysozoa</taxon>
        <taxon>Arthropoda</taxon>
        <taxon>Chelicerata</taxon>
        <taxon>Arachnida</taxon>
        <taxon>Araneae</taxon>
        <taxon>Araneomorphae</taxon>
        <taxon>Entelegynae</taxon>
        <taxon>Eresoidea</taxon>
        <taxon>Eresidae</taxon>
        <taxon>Stegodyphus</taxon>
    </lineage>
</organism>
<gene>
    <name evidence="1" type="ORF">X975_10584</name>
</gene>
<evidence type="ECO:0000313" key="2">
    <source>
        <dbReference type="Proteomes" id="UP000054359"/>
    </source>
</evidence>
<proteinExistence type="predicted"/>
<dbReference type="Proteomes" id="UP000054359">
    <property type="component" value="Unassembled WGS sequence"/>
</dbReference>
<dbReference type="AlphaFoldDB" id="A0A087TNM9"/>
<accession>A0A087TNM9</accession>
<keyword evidence="2" id="KW-1185">Reference proteome</keyword>
<protein>
    <submittedName>
        <fullName evidence="1">Uncharacterized protein</fullName>
    </submittedName>
</protein>
<feature type="non-terminal residue" evidence="1">
    <location>
        <position position="27"/>
    </location>
</feature>